<accession>A0ABR1EE02</accession>
<dbReference type="InterPro" id="IPR012337">
    <property type="entry name" value="RNaseH-like_sf"/>
</dbReference>
<keyword evidence="2" id="KW-1185">Reference proteome</keyword>
<evidence type="ECO:0000313" key="2">
    <source>
        <dbReference type="Proteomes" id="UP001303046"/>
    </source>
</evidence>
<proteinExistence type="predicted"/>
<comment type="caution">
    <text evidence="1">The sequence shown here is derived from an EMBL/GenBank/DDBJ whole genome shotgun (WGS) entry which is preliminary data.</text>
</comment>
<dbReference type="InterPro" id="IPR036397">
    <property type="entry name" value="RNaseH_sf"/>
</dbReference>
<organism evidence="1 2">
    <name type="scientific">Necator americanus</name>
    <name type="common">Human hookworm</name>
    <dbReference type="NCBI Taxonomy" id="51031"/>
    <lineage>
        <taxon>Eukaryota</taxon>
        <taxon>Metazoa</taxon>
        <taxon>Ecdysozoa</taxon>
        <taxon>Nematoda</taxon>
        <taxon>Chromadorea</taxon>
        <taxon>Rhabditida</taxon>
        <taxon>Rhabditina</taxon>
        <taxon>Rhabditomorpha</taxon>
        <taxon>Strongyloidea</taxon>
        <taxon>Ancylostomatidae</taxon>
        <taxon>Bunostominae</taxon>
        <taxon>Necator</taxon>
    </lineage>
</organism>
<gene>
    <name evidence="1" type="primary">Necator_chrX.g22257</name>
    <name evidence="1" type="ORF">RB195_022096</name>
</gene>
<dbReference type="EMBL" id="JAVFWL010000006">
    <property type="protein sequence ID" value="KAK6760896.1"/>
    <property type="molecule type" value="Genomic_DNA"/>
</dbReference>
<name>A0ABR1EE02_NECAM</name>
<dbReference type="Gene3D" id="3.30.420.10">
    <property type="entry name" value="Ribonuclease H-like superfamily/Ribonuclease H"/>
    <property type="match status" value="1"/>
</dbReference>
<sequence>MSYSTSRGIQWVFNPLGVPWMGGAWERLVGAVKRAIAKPAGRRKLTLLELHTLVTQIEAIVNTRPLTALSSSVDDIPLRPIDFLQTHLRYCLAPTSSEEFEDPSYDPTLIQTISQAKQALDHVEIITEKFWEKWHVD</sequence>
<reference evidence="1 2" key="1">
    <citation type="submission" date="2023-08" db="EMBL/GenBank/DDBJ databases">
        <title>A Necator americanus chromosomal reference genome.</title>
        <authorList>
            <person name="Ilik V."/>
            <person name="Petrzelkova K.J."/>
            <person name="Pardy F."/>
            <person name="Fuh T."/>
            <person name="Niatou-Singa F.S."/>
            <person name="Gouil Q."/>
            <person name="Baker L."/>
            <person name="Ritchie M.E."/>
            <person name="Jex A.R."/>
            <person name="Gazzola D."/>
            <person name="Li H."/>
            <person name="Toshio Fujiwara R."/>
            <person name="Zhan B."/>
            <person name="Aroian R.V."/>
            <person name="Pafco B."/>
            <person name="Schwarz E.M."/>
        </authorList>
    </citation>
    <scope>NUCLEOTIDE SEQUENCE [LARGE SCALE GENOMIC DNA]</scope>
    <source>
        <strain evidence="1 2">Aroian</strain>
        <tissue evidence="1">Whole animal</tissue>
    </source>
</reference>
<protein>
    <submittedName>
        <fullName evidence="1">Uncharacterized protein</fullName>
    </submittedName>
</protein>
<evidence type="ECO:0000313" key="1">
    <source>
        <dbReference type="EMBL" id="KAK6760896.1"/>
    </source>
</evidence>
<dbReference type="Proteomes" id="UP001303046">
    <property type="component" value="Unassembled WGS sequence"/>
</dbReference>
<dbReference type="SUPFAM" id="SSF53098">
    <property type="entry name" value="Ribonuclease H-like"/>
    <property type="match status" value="1"/>
</dbReference>
<dbReference type="PANTHER" id="PTHR47331">
    <property type="entry name" value="PHD-TYPE DOMAIN-CONTAINING PROTEIN"/>
    <property type="match status" value="1"/>
</dbReference>